<comment type="caution">
    <text evidence="8">The sequence shown here is derived from an EMBL/GenBank/DDBJ whole genome shotgun (WGS) entry which is preliminary data.</text>
</comment>
<evidence type="ECO:0000313" key="9">
    <source>
        <dbReference type="Proteomes" id="UP001198830"/>
    </source>
</evidence>
<protein>
    <recommendedName>
        <fullName evidence="5">biotin--[biotin carboxyl-carrier protein] ligase</fullName>
        <ecNumber evidence="5">6.3.4.15</ecNumber>
    </recommendedName>
</protein>
<dbReference type="NCBIfam" id="TIGR00121">
    <property type="entry name" value="birA_ligase"/>
    <property type="match status" value="1"/>
</dbReference>
<keyword evidence="3" id="KW-0067">ATP-binding</keyword>
<name>A0ABS8H1F3_9SPHN</name>
<dbReference type="PROSITE" id="PS51733">
    <property type="entry name" value="BPL_LPL_CATALYTIC"/>
    <property type="match status" value="1"/>
</dbReference>
<dbReference type="Pfam" id="PF02237">
    <property type="entry name" value="BPL_C"/>
    <property type="match status" value="1"/>
</dbReference>
<dbReference type="Gene3D" id="3.30.930.10">
    <property type="entry name" value="Bira Bifunctional Protein, Domain 2"/>
    <property type="match status" value="1"/>
</dbReference>
<proteinExistence type="predicted"/>
<keyword evidence="2" id="KW-0547">Nucleotide-binding</keyword>
<dbReference type="Proteomes" id="UP001198830">
    <property type="component" value="Unassembled WGS sequence"/>
</dbReference>
<evidence type="ECO:0000256" key="3">
    <source>
        <dbReference type="ARBA" id="ARBA00022840"/>
    </source>
</evidence>
<evidence type="ECO:0000256" key="2">
    <source>
        <dbReference type="ARBA" id="ARBA00022741"/>
    </source>
</evidence>
<feature type="domain" description="BPL/LPL catalytic" evidence="7">
    <location>
        <begin position="1"/>
        <end position="168"/>
    </location>
</feature>
<accession>A0ABS8H1F3</accession>
<dbReference type="GO" id="GO:0004077">
    <property type="term" value="F:biotin--[biotin carboxyl-carrier protein] ligase activity"/>
    <property type="evidence" value="ECO:0007669"/>
    <property type="project" value="UniProtKB-EC"/>
</dbReference>
<comment type="catalytic activity">
    <reaction evidence="6">
        <text>biotin + L-lysyl-[protein] + ATP = N(6)-biotinyl-L-lysyl-[protein] + AMP + diphosphate + H(+)</text>
        <dbReference type="Rhea" id="RHEA:11756"/>
        <dbReference type="Rhea" id="RHEA-COMP:9752"/>
        <dbReference type="Rhea" id="RHEA-COMP:10505"/>
        <dbReference type="ChEBI" id="CHEBI:15378"/>
        <dbReference type="ChEBI" id="CHEBI:29969"/>
        <dbReference type="ChEBI" id="CHEBI:30616"/>
        <dbReference type="ChEBI" id="CHEBI:33019"/>
        <dbReference type="ChEBI" id="CHEBI:57586"/>
        <dbReference type="ChEBI" id="CHEBI:83144"/>
        <dbReference type="ChEBI" id="CHEBI:456215"/>
        <dbReference type="EC" id="6.3.4.15"/>
    </reaction>
</comment>
<dbReference type="SUPFAM" id="SSF55681">
    <property type="entry name" value="Class II aaRS and biotin synthetases"/>
    <property type="match status" value="1"/>
</dbReference>
<dbReference type="PANTHER" id="PTHR12835">
    <property type="entry name" value="BIOTIN PROTEIN LIGASE"/>
    <property type="match status" value="1"/>
</dbReference>
<keyword evidence="4" id="KW-0092">Biotin</keyword>
<evidence type="ECO:0000313" key="8">
    <source>
        <dbReference type="EMBL" id="MCC4232379.1"/>
    </source>
</evidence>
<evidence type="ECO:0000259" key="7">
    <source>
        <dbReference type="PROSITE" id="PS51733"/>
    </source>
</evidence>
<dbReference type="InterPro" id="IPR004143">
    <property type="entry name" value="BPL_LPL_catalytic"/>
</dbReference>
<dbReference type="InterPro" id="IPR045864">
    <property type="entry name" value="aa-tRNA-synth_II/BPL/LPL"/>
</dbReference>
<dbReference type="InterPro" id="IPR003142">
    <property type="entry name" value="BPL_C"/>
</dbReference>
<evidence type="ECO:0000256" key="4">
    <source>
        <dbReference type="ARBA" id="ARBA00023267"/>
    </source>
</evidence>
<dbReference type="PANTHER" id="PTHR12835:SF5">
    <property type="entry name" value="BIOTIN--PROTEIN LIGASE"/>
    <property type="match status" value="1"/>
</dbReference>
<dbReference type="EC" id="6.3.4.15" evidence="5"/>
<organism evidence="8 9">
    <name type="scientific">Sphingobium soli</name>
    <dbReference type="NCBI Taxonomy" id="1591116"/>
    <lineage>
        <taxon>Bacteria</taxon>
        <taxon>Pseudomonadati</taxon>
        <taxon>Pseudomonadota</taxon>
        <taxon>Alphaproteobacteria</taxon>
        <taxon>Sphingomonadales</taxon>
        <taxon>Sphingomonadaceae</taxon>
        <taxon>Sphingobium</taxon>
    </lineage>
</organism>
<dbReference type="Pfam" id="PF03099">
    <property type="entry name" value="BPL_LplA_LipB"/>
    <property type="match status" value="1"/>
</dbReference>
<dbReference type="SUPFAM" id="SSF50037">
    <property type="entry name" value="C-terminal domain of transcriptional repressors"/>
    <property type="match status" value="1"/>
</dbReference>
<keyword evidence="9" id="KW-1185">Reference proteome</keyword>
<dbReference type="RefSeq" id="WP_228226837.1">
    <property type="nucleotide sequence ID" value="NZ_JAJGNP010000004.1"/>
</dbReference>
<dbReference type="Gene3D" id="2.30.30.100">
    <property type="match status" value="1"/>
</dbReference>
<dbReference type="CDD" id="cd16442">
    <property type="entry name" value="BPL"/>
    <property type="match status" value="1"/>
</dbReference>
<evidence type="ECO:0000256" key="1">
    <source>
        <dbReference type="ARBA" id="ARBA00022598"/>
    </source>
</evidence>
<reference evidence="8 9" key="1">
    <citation type="submission" date="2021-10" db="EMBL/GenBank/DDBJ databases">
        <title>The diversity and Nitrogen Metabolism of Culturable Nitrate-Utilizing Bacteria Within the Oxygen Minimum Zone of the Changjiang (Yangtze River)Estuary.</title>
        <authorList>
            <person name="Zhang D."/>
            <person name="Zheng J."/>
            <person name="Liu S."/>
            <person name="He W."/>
        </authorList>
    </citation>
    <scope>NUCLEOTIDE SEQUENCE [LARGE SCALE GENOMIC DNA]</scope>
    <source>
        <strain evidence="8 9">FXH275-2</strain>
    </source>
</reference>
<evidence type="ECO:0000256" key="6">
    <source>
        <dbReference type="ARBA" id="ARBA00047846"/>
    </source>
</evidence>
<dbReference type="InterPro" id="IPR004408">
    <property type="entry name" value="Biotin_CoA_COase_ligase"/>
</dbReference>
<keyword evidence="1 8" id="KW-0436">Ligase</keyword>
<evidence type="ECO:0000256" key="5">
    <source>
        <dbReference type="ARBA" id="ARBA00024227"/>
    </source>
</evidence>
<dbReference type="EMBL" id="JAJGNP010000004">
    <property type="protein sequence ID" value="MCC4232379.1"/>
    <property type="molecule type" value="Genomic_DNA"/>
</dbReference>
<dbReference type="InterPro" id="IPR008988">
    <property type="entry name" value="Transcriptional_repressor_C"/>
</dbReference>
<gene>
    <name evidence="8" type="ORF">LL253_06705</name>
</gene>
<sequence>MIRFVAETGSTNADMLALAEQGAPEGSWLRAGRQTGGRGRMGRHWESPAGNLHSSTLVRVRASDPPAHTLALVAANAVHALIAPLCVGNARIKWPNDILVDGAKIAGILLERAGDAVIAGIGVNVTGHPEDLDRPVTSLKAQGAIETDAGALLERLAALFTHWLAVWRAQGLEPVRAHWLLNAHPRGTAMRVLQPNGEQVEGAFDTLDQQGMLILRLADGQSRAIHAGDIILN</sequence>